<evidence type="ECO:0000313" key="11">
    <source>
        <dbReference type="Proteomes" id="UP000176803"/>
    </source>
</evidence>
<gene>
    <name evidence="10" type="ORF">A3F03_00615</name>
</gene>
<evidence type="ECO:0000256" key="7">
    <source>
        <dbReference type="ARBA" id="ARBA00023136"/>
    </source>
</evidence>
<feature type="transmembrane region" description="Helical" evidence="8">
    <location>
        <begin position="65"/>
        <end position="86"/>
    </location>
</feature>
<evidence type="ECO:0000256" key="5">
    <source>
        <dbReference type="ARBA" id="ARBA00022692"/>
    </source>
</evidence>
<dbReference type="Pfam" id="PF13231">
    <property type="entry name" value="PMT_2"/>
    <property type="match status" value="1"/>
</dbReference>
<keyword evidence="7 8" id="KW-0472">Membrane</keyword>
<dbReference type="GO" id="GO:0016763">
    <property type="term" value="F:pentosyltransferase activity"/>
    <property type="evidence" value="ECO:0007669"/>
    <property type="project" value="TreeGrafter"/>
</dbReference>
<dbReference type="Proteomes" id="UP000176803">
    <property type="component" value="Unassembled WGS sequence"/>
</dbReference>
<keyword evidence="6 8" id="KW-1133">Transmembrane helix</keyword>
<feature type="transmembrane region" description="Helical" evidence="8">
    <location>
        <begin position="93"/>
        <end position="111"/>
    </location>
</feature>
<feature type="transmembrane region" description="Helical" evidence="8">
    <location>
        <begin position="145"/>
        <end position="162"/>
    </location>
</feature>
<dbReference type="PANTHER" id="PTHR33908:SF11">
    <property type="entry name" value="MEMBRANE PROTEIN"/>
    <property type="match status" value="1"/>
</dbReference>
<feature type="domain" description="Glycosyltransferase RgtA/B/C/D-like" evidence="9">
    <location>
        <begin position="76"/>
        <end position="234"/>
    </location>
</feature>
<comment type="subcellular location">
    <subcellularLocation>
        <location evidence="1">Cell membrane</location>
        <topology evidence="1">Multi-pass membrane protein</topology>
    </subcellularLocation>
</comment>
<reference evidence="10 11" key="1">
    <citation type="journal article" date="2016" name="Nat. Commun.">
        <title>Thousands of microbial genomes shed light on interconnected biogeochemical processes in an aquifer system.</title>
        <authorList>
            <person name="Anantharaman K."/>
            <person name="Brown C.T."/>
            <person name="Hug L.A."/>
            <person name="Sharon I."/>
            <person name="Castelle C.J."/>
            <person name="Probst A.J."/>
            <person name="Thomas B.C."/>
            <person name="Singh A."/>
            <person name="Wilkins M.J."/>
            <person name="Karaoz U."/>
            <person name="Brodie E.L."/>
            <person name="Williams K.H."/>
            <person name="Hubbard S.S."/>
            <person name="Banfield J.F."/>
        </authorList>
    </citation>
    <scope>NUCLEOTIDE SEQUENCE [LARGE SCALE GENOMIC DNA]</scope>
</reference>
<dbReference type="EMBL" id="MGAC01000010">
    <property type="protein sequence ID" value="OGK38513.1"/>
    <property type="molecule type" value="Genomic_DNA"/>
</dbReference>
<evidence type="ECO:0000256" key="2">
    <source>
        <dbReference type="ARBA" id="ARBA00022475"/>
    </source>
</evidence>
<feature type="transmembrane region" description="Helical" evidence="8">
    <location>
        <begin position="369"/>
        <end position="387"/>
    </location>
</feature>
<evidence type="ECO:0000256" key="3">
    <source>
        <dbReference type="ARBA" id="ARBA00022676"/>
    </source>
</evidence>
<keyword evidence="4" id="KW-0808">Transferase</keyword>
<keyword evidence="5 8" id="KW-0812">Transmembrane</keyword>
<sequence>MFTKKGKTFIEIFLFLVVLALFCYFRLKPLYLQTVSFTYDQGRDMLKAAEIIMQKNPTLIGPTTGIGGVFHGAWWFYFLAVAFAIFQGLPIGYYYLFFFIHLLAFLVFYFFTKKWFGASTALLLSLLITASPHFVYSSVFLNNSLISYPLFMALTLITIAVLEKKLVAQQKWLFLGLGLTLGFITEFEFAFGLLLIPSYMLLLFLFKNYRQKLLSDKHCFFFAAGLLFPFIPRVLFEIKNRLIQTQVLINFFFHPKYYNPKPYLDVFFDRLKLFADYYSWIYPNKTIQTVFGLFLLLGLVLVILNIKKRKQLPSSLLFLLSLGILLFICSVFYRDNFWAYYYNGILYLFIFIFALILQLPKSFAGQFQYLKKAVIIVLFISILSSFFRDWKTKSPYDGIKVQQDIVSYVIAKKTGSNYCVKVYTPPVIPYTYDYLFLYEHLHNQQPQPSGDWVNGQCFFIIEADSYQFRRDKWLTDNRPKSGQLLSRKKIKDVDIELWKKTN</sequence>
<feature type="transmembrane region" description="Helical" evidence="8">
    <location>
        <begin position="339"/>
        <end position="357"/>
    </location>
</feature>
<feature type="transmembrane region" description="Helical" evidence="8">
    <location>
        <begin position="117"/>
        <end position="136"/>
    </location>
</feature>
<feature type="transmembrane region" description="Helical" evidence="8">
    <location>
        <begin position="218"/>
        <end position="236"/>
    </location>
</feature>
<feature type="transmembrane region" description="Helical" evidence="8">
    <location>
        <begin position="174"/>
        <end position="206"/>
    </location>
</feature>
<dbReference type="InterPro" id="IPR050297">
    <property type="entry name" value="LipidA_mod_glycosyltrf_83"/>
</dbReference>
<dbReference type="PANTHER" id="PTHR33908">
    <property type="entry name" value="MANNOSYLTRANSFERASE YKCB-RELATED"/>
    <property type="match status" value="1"/>
</dbReference>
<proteinExistence type="predicted"/>
<keyword evidence="2" id="KW-1003">Cell membrane</keyword>
<protein>
    <recommendedName>
        <fullName evidence="9">Glycosyltransferase RgtA/B/C/D-like domain-containing protein</fullName>
    </recommendedName>
</protein>
<evidence type="ECO:0000259" key="9">
    <source>
        <dbReference type="Pfam" id="PF13231"/>
    </source>
</evidence>
<dbReference type="GO" id="GO:0009103">
    <property type="term" value="P:lipopolysaccharide biosynthetic process"/>
    <property type="evidence" value="ECO:0007669"/>
    <property type="project" value="UniProtKB-ARBA"/>
</dbReference>
<dbReference type="GO" id="GO:0005886">
    <property type="term" value="C:plasma membrane"/>
    <property type="evidence" value="ECO:0007669"/>
    <property type="project" value="UniProtKB-SubCell"/>
</dbReference>
<dbReference type="AlphaFoldDB" id="A0A1F7I576"/>
<feature type="transmembrane region" description="Helical" evidence="8">
    <location>
        <begin position="316"/>
        <end position="333"/>
    </location>
</feature>
<name>A0A1F7I576_9BACT</name>
<evidence type="ECO:0000256" key="6">
    <source>
        <dbReference type="ARBA" id="ARBA00022989"/>
    </source>
</evidence>
<dbReference type="InterPro" id="IPR038731">
    <property type="entry name" value="RgtA/B/C-like"/>
</dbReference>
<evidence type="ECO:0000256" key="4">
    <source>
        <dbReference type="ARBA" id="ARBA00022679"/>
    </source>
</evidence>
<evidence type="ECO:0000256" key="8">
    <source>
        <dbReference type="SAM" id="Phobius"/>
    </source>
</evidence>
<comment type="caution">
    <text evidence="10">The sequence shown here is derived from an EMBL/GenBank/DDBJ whole genome shotgun (WGS) entry which is preliminary data.</text>
</comment>
<accession>A0A1F7I576</accession>
<evidence type="ECO:0000256" key="1">
    <source>
        <dbReference type="ARBA" id="ARBA00004651"/>
    </source>
</evidence>
<feature type="transmembrane region" description="Helical" evidence="8">
    <location>
        <begin position="286"/>
        <end position="304"/>
    </location>
</feature>
<feature type="transmembrane region" description="Helical" evidence="8">
    <location>
        <begin position="9"/>
        <end position="27"/>
    </location>
</feature>
<keyword evidence="3" id="KW-0328">Glycosyltransferase</keyword>
<evidence type="ECO:0000313" key="10">
    <source>
        <dbReference type="EMBL" id="OGK38513.1"/>
    </source>
</evidence>
<organism evidence="10 11">
    <name type="scientific">Candidatus Roizmanbacteria bacterium RIFCSPHIGHO2_12_FULL_41_11</name>
    <dbReference type="NCBI Taxonomy" id="1802052"/>
    <lineage>
        <taxon>Bacteria</taxon>
        <taxon>Candidatus Roizmaniibacteriota</taxon>
    </lineage>
</organism>